<evidence type="ECO:0000313" key="2">
    <source>
        <dbReference type="Proteomes" id="UP000320055"/>
    </source>
</evidence>
<accession>A0A563VZB6</accession>
<protein>
    <submittedName>
        <fullName evidence="1">Uncharacterized protein</fullName>
    </submittedName>
</protein>
<dbReference type="Proteomes" id="UP000320055">
    <property type="component" value="Unassembled WGS sequence"/>
</dbReference>
<name>A0A563VZB6_9CYAN</name>
<keyword evidence="2" id="KW-1185">Reference proteome</keyword>
<dbReference type="AlphaFoldDB" id="A0A563VZB6"/>
<sequence length="73" mass="8840">MFDRVYYKRAIASSLLDSKLTYYLTQESQLYNQYRKTIHIVRENASTHRTLLHPNRGFRHSIQIQLEKNVDRL</sequence>
<organism evidence="1 2">
    <name type="scientific">Hyella patelloides LEGE 07179</name>
    <dbReference type="NCBI Taxonomy" id="945734"/>
    <lineage>
        <taxon>Bacteria</taxon>
        <taxon>Bacillati</taxon>
        <taxon>Cyanobacteriota</taxon>
        <taxon>Cyanophyceae</taxon>
        <taxon>Pleurocapsales</taxon>
        <taxon>Hyellaceae</taxon>
        <taxon>Hyella</taxon>
    </lineage>
</organism>
<evidence type="ECO:0000313" key="1">
    <source>
        <dbReference type="EMBL" id="VEP16766.1"/>
    </source>
</evidence>
<dbReference type="EMBL" id="CAACVJ010000437">
    <property type="protein sequence ID" value="VEP16766.1"/>
    <property type="molecule type" value="Genomic_DNA"/>
</dbReference>
<gene>
    <name evidence="1" type="ORF">H1P_4920005</name>
</gene>
<reference evidence="1 2" key="1">
    <citation type="submission" date="2019-01" db="EMBL/GenBank/DDBJ databases">
        <authorList>
            <person name="Brito A."/>
        </authorList>
    </citation>
    <scope>NUCLEOTIDE SEQUENCE [LARGE SCALE GENOMIC DNA]</scope>
    <source>
        <strain evidence="1">1</strain>
    </source>
</reference>
<proteinExistence type="predicted"/>